<gene>
    <name evidence="1" type="ORF">AT15_09035</name>
</gene>
<dbReference type="STRING" id="1453497.AT15_09035"/>
<proteinExistence type="predicted"/>
<organism evidence="1 2">
    <name type="scientific">Kosmotoga arenicorallina S304</name>
    <dbReference type="NCBI Taxonomy" id="1453497"/>
    <lineage>
        <taxon>Bacteria</taxon>
        <taxon>Thermotogati</taxon>
        <taxon>Thermotogota</taxon>
        <taxon>Thermotogae</taxon>
        <taxon>Kosmotogales</taxon>
        <taxon>Kosmotogaceae</taxon>
        <taxon>Kosmotoga</taxon>
    </lineage>
</organism>
<protein>
    <submittedName>
        <fullName evidence="1">Uncharacterized protein</fullName>
    </submittedName>
</protein>
<name>A0A176K277_9BACT</name>
<keyword evidence="2" id="KW-1185">Reference proteome</keyword>
<dbReference type="PATRIC" id="fig|1453497.3.peg.1792"/>
<dbReference type="Proteomes" id="UP000077339">
    <property type="component" value="Unassembled WGS sequence"/>
</dbReference>
<evidence type="ECO:0000313" key="1">
    <source>
        <dbReference type="EMBL" id="OAA31109.1"/>
    </source>
</evidence>
<reference evidence="1 2" key="1">
    <citation type="submission" date="2014-02" db="EMBL/GenBank/DDBJ databases">
        <title>Kosmotoga genome sequencing.</title>
        <authorList>
            <person name="Pollo S.M."/>
            <person name="Charchuk R."/>
            <person name="Nesbo C.L."/>
        </authorList>
    </citation>
    <scope>NUCLEOTIDE SEQUENCE [LARGE SCALE GENOMIC DNA]</scope>
    <source>
        <strain evidence="1 2">S304</strain>
    </source>
</reference>
<dbReference type="EMBL" id="JFHK01000005">
    <property type="protein sequence ID" value="OAA31109.1"/>
    <property type="molecule type" value="Genomic_DNA"/>
</dbReference>
<dbReference type="AlphaFoldDB" id="A0A176K277"/>
<dbReference type="Gene3D" id="3.90.226.10">
    <property type="entry name" value="2-enoyl-CoA Hydratase, Chain A, domain 1"/>
    <property type="match status" value="1"/>
</dbReference>
<accession>A0A176K277</accession>
<evidence type="ECO:0000313" key="2">
    <source>
        <dbReference type="Proteomes" id="UP000077339"/>
    </source>
</evidence>
<sequence length="119" mass="13443">MSLLQYFVDKPTKLAKGIGAKSYTREVVKYAILDYGVNVYPTKKQFSGKLWILTDEDIFSATLIFLGFLVREGIGTILGERASEAANFGANRQEYLFQTQNASQICQKRGSCFLKREDI</sequence>
<comment type="caution">
    <text evidence="1">The sequence shown here is derived from an EMBL/GenBank/DDBJ whole genome shotgun (WGS) entry which is preliminary data.</text>
</comment>